<evidence type="ECO:0000256" key="7">
    <source>
        <dbReference type="ARBA" id="ARBA00022692"/>
    </source>
</evidence>
<keyword evidence="13 18" id="KW-0472">Membrane</keyword>
<proteinExistence type="inferred from homology"/>
<dbReference type="PROSITE" id="PS51450">
    <property type="entry name" value="LRR"/>
    <property type="match status" value="1"/>
</dbReference>
<evidence type="ECO:0000256" key="14">
    <source>
        <dbReference type="ARBA" id="ARBA00023180"/>
    </source>
</evidence>
<dbReference type="PANTHER" id="PTHR48005:SF16">
    <property type="entry name" value="MDIS1-INTERACTING RECEPTOR LIKE KINASE 2-LIKE ISOFORM X1"/>
    <property type="match status" value="1"/>
</dbReference>
<keyword evidence="12 18" id="KW-1133">Transmembrane helix</keyword>
<dbReference type="InterPro" id="IPR011009">
    <property type="entry name" value="Kinase-like_dom_sf"/>
</dbReference>
<reference evidence="20 21" key="1">
    <citation type="journal article" date="2018" name="PLoS Genet.">
        <title>Population sequencing reveals clonal diversity and ancestral inbreeding in the grapevine cultivar Chardonnay.</title>
        <authorList>
            <person name="Roach M.J."/>
            <person name="Johnson D.L."/>
            <person name="Bohlmann J."/>
            <person name="van Vuuren H.J."/>
            <person name="Jones S.J."/>
            <person name="Pretorius I.S."/>
            <person name="Schmidt S.A."/>
            <person name="Borneman A.R."/>
        </authorList>
    </citation>
    <scope>NUCLEOTIDE SEQUENCE [LARGE SCALE GENOMIC DNA]</scope>
    <source>
        <strain evidence="21">cv. Chardonnay</strain>
        <tissue evidence="20">Leaf</tissue>
    </source>
</reference>
<dbReference type="InterPro" id="IPR032675">
    <property type="entry name" value="LRR_dom_sf"/>
</dbReference>
<dbReference type="PROSITE" id="PS50011">
    <property type="entry name" value="PROTEIN_KINASE_DOM"/>
    <property type="match status" value="1"/>
</dbReference>
<keyword evidence="20" id="KW-0675">Receptor</keyword>
<evidence type="ECO:0000256" key="2">
    <source>
        <dbReference type="ARBA" id="ARBA00009592"/>
    </source>
</evidence>
<organism evidence="20 21">
    <name type="scientific">Vitis vinifera</name>
    <name type="common">Grape</name>
    <dbReference type="NCBI Taxonomy" id="29760"/>
    <lineage>
        <taxon>Eukaryota</taxon>
        <taxon>Viridiplantae</taxon>
        <taxon>Streptophyta</taxon>
        <taxon>Embryophyta</taxon>
        <taxon>Tracheophyta</taxon>
        <taxon>Spermatophyta</taxon>
        <taxon>Magnoliopsida</taxon>
        <taxon>eudicotyledons</taxon>
        <taxon>Gunneridae</taxon>
        <taxon>Pentapetalae</taxon>
        <taxon>rosids</taxon>
        <taxon>Vitales</taxon>
        <taxon>Vitaceae</taxon>
        <taxon>Viteae</taxon>
        <taxon>Vitis</taxon>
    </lineage>
</organism>
<dbReference type="GO" id="GO:0005524">
    <property type="term" value="F:ATP binding"/>
    <property type="evidence" value="ECO:0007669"/>
    <property type="project" value="UniProtKB-UniRule"/>
</dbReference>
<feature type="domain" description="Protein kinase" evidence="19">
    <location>
        <begin position="274"/>
        <end position="491"/>
    </location>
</feature>
<evidence type="ECO:0000256" key="6">
    <source>
        <dbReference type="ARBA" id="ARBA00022679"/>
    </source>
</evidence>
<comment type="caution">
    <text evidence="20">The sequence shown here is derived from an EMBL/GenBank/DDBJ whole genome shotgun (WGS) entry which is preliminary data.</text>
</comment>
<dbReference type="PROSITE" id="PS00107">
    <property type="entry name" value="PROTEIN_KINASE_ATP"/>
    <property type="match status" value="1"/>
</dbReference>
<gene>
    <name evidence="20" type="primary">MIK2_93</name>
    <name evidence="20" type="ORF">CK203_051463</name>
</gene>
<evidence type="ECO:0000256" key="12">
    <source>
        <dbReference type="ARBA" id="ARBA00022989"/>
    </source>
</evidence>
<evidence type="ECO:0000256" key="18">
    <source>
        <dbReference type="SAM" id="Phobius"/>
    </source>
</evidence>
<dbReference type="Proteomes" id="UP000288805">
    <property type="component" value="Unassembled WGS sequence"/>
</dbReference>
<protein>
    <recommendedName>
        <fullName evidence="3">non-specific serine/threonine protein kinase</fullName>
        <ecNumber evidence="3">2.7.11.1</ecNumber>
    </recommendedName>
</protein>
<feature type="transmembrane region" description="Helical" evidence="18">
    <location>
        <begin position="209"/>
        <end position="234"/>
    </location>
</feature>
<evidence type="ECO:0000256" key="8">
    <source>
        <dbReference type="ARBA" id="ARBA00022737"/>
    </source>
</evidence>
<evidence type="ECO:0000256" key="13">
    <source>
        <dbReference type="ARBA" id="ARBA00023136"/>
    </source>
</evidence>
<dbReference type="Gene3D" id="1.10.510.10">
    <property type="entry name" value="Transferase(Phosphotransferase) domain 1"/>
    <property type="match status" value="1"/>
</dbReference>
<evidence type="ECO:0000256" key="10">
    <source>
        <dbReference type="ARBA" id="ARBA00022777"/>
    </source>
</evidence>
<evidence type="ECO:0000256" key="1">
    <source>
        <dbReference type="ARBA" id="ARBA00004167"/>
    </source>
</evidence>
<comment type="catalytic activity">
    <reaction evidence="16">
        <text>L-seryl-[protein] + ATP = O-phospho-L-seryl-[protein] + ADP + H(+)</text>
        <dbReference type="Rhea" id="RHEA:17989"/>
        <dbReference type="Rhea" id="RHEA-COMP:9863"/>
        <dbReference type="Rhea" id="RHEA-COMP:11604"/>
        <dbReference type="ChEBI" id="CHEBI:15378"/>
        <dbReference type="ChEBI" id="CHEBI:29999"/>
        <dbReference type="ChEBI" id="CHEBI:30616"/>
        <dbReference type="ChEBI" id="CHEBI:83421"/>
        <dbReference type="ChEBI" id="CHEBI:456216"/>
        <dbReference type="EC" id="2.7.11.1"/>
    </reaction>
</comment>
<dbReference type="AlphaFoldDB" id="A0A438H1R0"/>
<evidence type="ECO:0000313" key="20">
    <source>
        <dbReference type="EMBL" id="RVW78408.1"/>
    </source>
</evidence>
<keyword evidence="14" id="KW-0325">Glycoprotein</keyword>
<keyword evidence="7 18" id="KW-0812">Transmembrane</keyword>
<evidence type="ECO:0000256" key="4">
    <source>
        <dbReference type="ARBA" id="ARBA00022527"/>
    </source>
</evidence>
<dbReference type="InterPro" id="IPR000719">
    <property type="entry name" value="Prot_kinase_dom"/>
</dbReference>
<keyword evidence="9 17" id="KW-0547">Nucleotide-binding</keyword>
<evidence type="ECO:0000259" key="19">
    <source>
        <dbReference type="PROSITE" id="PS50011"/>
    </source>
</evidence>
<dbReference type="GO" id="GO:0016020">
    <property type="term" value="C:membrane"/>
    <property type="evidence" value="ECO:0007669"/>
    <property type="project" value="UniProtKB-SubCell"/>
</dbReference>
<keyword evidence="6" id="KW-0808">Transferase</keyword>
<dbReference type="Pfam" id="PF13855">
    <property type="entry name" value="LRR_8"/>
    <property type="match status" value="1"/>
</dbReference>
<dbReference type="PANTHER" id="PTHR48005">
    <property type="entry name" value="LEUCINE RICH REPEAT KINASE 2"/>
    <property type="match status" value="1"/>
</dbReference>
<comment type="similarity">
    <text evidence="2">Belongs to the RLP family.</text>
</comment>
<keyword evidence="4" id="KW-0723">Serine/threonine-protein kinase</keyword>
<evidence type="ECO:0000256" key="16">
    <source>
        <dbReference type="ARBA" id="ARBA00048679"/>
    </source>
</evidence>
<dbReference type="Pfam" id="PF00069">
    <property type="entry name" value="Pkinase"/>
    <property type="match status" value="1"/>
</dbReference>
<keyword evidence="10 20" id="KW-0418">Kinase</keyword>
<dbReference type="InterPro" id="IPR001611">
    <property type="entry name" value="Leu-rich_rpt"/>
</dbReference>
<dbReference type="Gene3D" id="3.30.200.20">
    <property type="entry name" value="Phosphorylase Kinase, domain 1"/>
    <property type="match status" value="1"/>
</dbReference>
<sequence length="507" mass="56868">MPLLCYSFIFGSSYKSDLFPSHQKSNPRSHSLDIWSSYQVVSFVSLLQSNQRSISPGIWNLKNLIHLRLDHNNFTGVIPSSLGYLVHLNELSISRNRISGRIPSKIGNLNNLTSLDLSDNLIHGKIPSQLQNLKILVNLNLSHNKLSGCIPPLAIYDHIRSSLDLSHNDLEGHIPFGLQSKFSRGAFDNNKGLCGEIKGWPHCKRGHKIVLIIVIAISTVLFLSFAVFGFLLLLRKTKHGQTKTTSTKNGDIFSIWNYDGKIAYEDIIEATEDFDIKYCIGIGGYGSVYKAQLPTGNVVALKKLHGWETDEATYLKSFQNEYMERGSLFCVLNNEVEALELDWIKRVTVVKSIVHALCYMHYDCTPPLLLHPDSSNQTLLAGTYGYIAPELAYTMVVTEKCDVYSFGVVVLETIMGKHPGELFSLLSSSSAQNIMLTDILDSRLPSPQGQQVARDVVLMVWLALKCIHPNPRSRPTVKQISSKVLTQSPFLEPFHEISLWQLKIQEI</sequence>
<evidence type="ECO:0000256" key="5">
    <source>
        <dbReference type="ARBA" id="ARBA00022614"/>
    </source>
</evidence>
<evidence type="ECO:0000256" key="15">
    <source>
        <dbReference type="ARBA" id="ARBA00047899"/>
    </source>
</evidence>
<dbReference type="EC" id="2.7.11.1" evidence="3"/>
<dbReference type="InterPro" id="IPR017441">
    <property type="entry name" value="Protein_kinase_ATP_BS"/>
</dbReference>
<evidence type="ECO:0000256" key="9">
    <source>
        <dbReference type="ARBA" id="ARBA00022741"/>
    </source>
</evidence>
<dbReference type="Gene3D" id="3.80.10.10">
    <property type="entry name" value="Ribonuclease Inhibitor"/>
    <property type="match status" value="1"/>
</dbReference>
<dbReference type="FunFam" id="3.80.10.10:FF:000111">
    <property type="entry name" value="LRR receptor-like serine/threonine-protein kinase ERECTA"/>
    <property type="match status" value="1"/>
</dbReference>
<feature type="binding site" evidence="17">
    <location>
        <position position="302"/>
    </location>
    <ligand>
        <name>ATP</name>
        <dbReference type="ChEBI" id="CHEBI:30616"/>
    </ligand>
</feature>
<dbReference type="InterPro" id="IPR051420">
    <property type="entry name" value="Ser_Thr_Kinases_DiverseReg"/>
</dbReference>
<name>A0A438H1R0_VITVI</name>
<dbReference type="SUPFAM" id="SSF52058">
    <property type="entry name" value="L domain-like"/>
    <property type="match status" value="1"/>
</dbReference>
<dbReference type="SUPFAM" id="SSF56112">
    <property type="entry name" value="Protein kinase-like (PK-like)"/>
    <property type="match status" value="1"/>
</dbReference>
<evidence type="ECO:0000256" key="17">
    <source>
        <dbReference type="PROSITE-ProRule" id="PRU10141"/>
    </source>
</evidence>
<evidence type="ECO:0000313" key="21">
    <source>
        <dbReference type="Proteomes" id="UP000288805"/>
    </source>
</evidence>
<comment type="catalytic activity">
    <reaction evidence="15">
        <text>L-threonyl-[protein] + ATP = O-phospho-L-threonyl-[protein] + ADP + H(+)</text>
        <dbReference type="Rhea" id="RHEA:46608"/>
        <dbReference type="Rhea" id="RHEA-COMP:11060"/>
        <dbReference type="Rhea" id="RHEA-COMP:11605"/>
        <dbReference type="ChEBI" id="CHEBI:15378"/>
        <dbReference type="ChEBI" id="CHEBI:30013"/>
        <dbReference type="ChEBI" id="CHEBI:30616"/>
        <dbReference type="ChEBI" id="CHEBI:61977"/>
        <dbReference type="ChEBI" id="CHEBI:456216"/>
        <dbReference type="EC" id="2.7.11.1"/>
    </reaction>
</comment>
<keyword evidence="11 17" id="KW-0067">ATP-binding</keyword>
<accession>A0A438H1R0</accession>
<evidence type="ECO:0000256" key="3">
    <source>
        <dbReference type="ARBA" id="ARBA00012513"/>
    </source>
</evidence>
<dbReference type="EMBL" id="QGNW01000296">
    <property type="protein sequence ID" value="RVW78408.1"/>
    <property type="molecule type" value="Genomic_DNA"/>
</dbReference>
<dbReference type="Pfam" id="PF00560">
    <property type="entry name" value="LRR_1"/>
    <property type="match status" value="1"/>
</dbReference>
<comment type="subcellular location">
    <subcellularLocation>
        <location evidence="1">Membrane</location>
        <topology evidence="1">Single-pass membrane protein</topology>
    </subcellularLocation>
</comment>
<dbReference type="GO" id="GO:0004674">
    <property type="term" value="F:protein serine/threonine kinase activity"/>
    <property type="evidence" value="ECO:0007669"/>
    <property type="project" value="UniProtKB-KW"/>
</dbReference>
<keyword evidence="8" id="KW-0677">Repeat</keyword>
<evidence type="ECO:0000256" key="11">
    <source>
        <dbReference type="ARBA" id="ARBA00022840"/>
    </source>
</evidence>
<keyword evidence="5" id="KW-0433">Leucine-rich repeat</keyword>